<proteinExistence type="predicted"/>
<evidence type="ECO:0000259" key="1">
    <source>
        <dbReference type="Pfam" id="PF06527"/>
    </source>
</evidence>
<evidence type="ECO:0000313" key="4">
    <source>
        <dbReference type="Proteomes" id="UP000253628"/>
    </source>
</evidence>
<dbReference type="RefSeq" id="WP_113935050.1">
    <property type="nucleotide sequence ID" value="NZ_JACCEU010000013.1"/>
</dbReference>
<feature type="domain" description="TniQ" evidence="1">
    <location>
        <begin position="21"/>
        <end position="172"/>
    </location>
</feature>
<dbReference type="InterPro" id="IPR009492">
    <property type="entry name" value="TniQ"/>
</dbReference>
<evidence type="ECO:0000313" key="3">
    <source>
        <dbReference type="EMBL" id="RBP35471.1"/>
    </source>
</evidence>
<dbReference type="OrthoDB" id="470139at2"/>
<evidence type="ECO:0000259" key="2">
    <source>
        <dbReference type="Pfam" id="PF15978"/>
    </source>
</evidence>
<reference evidence="3 4" key="1">
    <citation type="submission" date="2018-06" db="EMBL/GenBank/DDBJ databases">
        <title>Genomic Encyclopedia of Type Strains, Phase IV (KMG-IV): sequencing the most valuable type-strain genomes for metagenomic binning, comparative biology and taxonomic classification.</title>
        <authorList>
            <person name="Goeker M."/>
        </authorList>
    </citation>
    <scope>NUCLEOTIDE SEQUENCE [LARGE SCALE GENOMIC DNA]</scope>
    <source>
        <strain evidence="3 4">DSM 25520</strain>
    </source>
</reference>
<sequence length="578" mass="66470">MIDNSNLSLGLDLPLPVSTWHEDETLYSLCSRFHLVSGNALSGATALQLFGHRRYGTQHDFASRINVFVQRTHGRFGAAAPSVIRKHTILPFYLPWRPVELQNRIIGELSAGNASRVKSWLGLPASRIRANHPLKACPTCMREDRERLGVGYWHLRHQFPGVWMCSAHDCLLHESTQKSTGVGRFLWFLPQEEDLKPPNLNLRWAPTKRSLHLLEAAALATYSLPSDEHIDPARLAATYREALLERRLLRGATQVALEDAASQYHCFARDLRLTNLGLPIPSTVHDARQQMSRIFSPTAQPTHPLRHFLMILWLFDGWEEFWRTYQNTTSNQMIHHLVGSVPQVVHSEKRKLNLLHLVEKEGHTLSRAAREVGIAVYTAQAWASEKGLPVVKRPKLSRETISAVKSDLRRGREPSYIADRHDLSVQTVKRMLKTDLRLFERWLQANTALRLSAMRRTWLRAIKRHPHATLKELRKQQPKCYAWLYRNDKAWLTESLALVPKYQQQPSMRVNWSRRDTELVELLSGTIDGLATANTSQHVTMQQMYQLLPQIKPYLNKLDRLPLTKSLCTQIRRRALTP</sequence>
<protein>
    <submittedName>
        <fullName evidence="3">TniQ protein</fullName>
    </submittedName>
</protein>
<keyword evidence="4" id="KW-1185">Reference proteome</keyword>
<dbReference type="EMBL" id="QNRQ01000017">
    <property type="protein sequence ID" value="RBP35471.1"/>
    <property type="molecule type" value="Genomic_DNA"/>
</dbReference>
<dbReference type="Pfam" id="PF15978">
    <property type="entry name" value="TnsD"/>
    <property type="match status" value="1"/>
</dbReference>
<dbReference type="Pfam" id="PF06527">
    <property type="entry name" value="TniQ"/>
    <property type="match status" value="1"/>
</dbReference>
<gene>
    <name evidence="3" type="ORF">DFR37_11775</name>
</gene>
<organism evidence="3 4">
    <name type="scientific">Eoetvoesiella caeni</name>
    <dbReference type="NCBI Taxonomy" id="645616"/>
    <lineage>
        <taxon>Bacteria</taxon>
        <taxon>Pseudomonadati</taxon>
        <taxon>Pseudomonadota</taxon>
        <taxon>Betaproteobacteria</taxon>
        <taxon>Burkholderiales</taxon>
        <taxon>Alcaligenaceae</taxon>
        <taxon>Eoetvoesiella</taxon>
    </lineage>
</organism>
<comment type="caution">
    <text evidence="3">The sequence shown here is derived from an EMBL/GenBank/DDBJ whole genome shotgun (WGS) entry which is preliminary data.</text>
</comment>
<name>A0A366H2J8_9BURK</name>
<dbReference type="InterPro" id="IPR032750">
    <property type="entry name" value="TnsD_C"/>
</dbReference>
<accession>A0A366H2J8</accession>
<dbReference type="Proteomes" id="UP000253628">
    <property type="component" value="Unassembled WGS sequence"/>
</dbReference>
<feature type="domain" description="Transposon Tn7 transposition protein TnsD C-terminal" evidence="2">
    <location>
        <begin position="226"/>
        <end position="566"/>
    </location>
</feature>
<dbReference type="AlphaFoldDB" id="A0A366H2J8"/>